<dbReference type="PANTHER" id="PTHR36849">
    <property type="entry name" value="CYTOPLASMIC PROTEIN-RELATED"/>
    <property type="match status" value="1"/>
</dbReference>
<dbReference type="InterPro" id="IPR052552">
    <property type="entry name" value="YeaO-like"/>
</dbReference>
<dbReference type="EC" id="2.1.1.107" evidence="1"/>
<name>A0A1X6WZT1_9MICO</name>
<dbReference type="EMBL" id="FWFG01000059">
    <property type="protein sequence ID" value="SLM91449.1"/>
    <property type="molecule type" value="Genomic_DNA"/>
</dbReference>
<dbReference type="PANTHER" id="PTHR36849:SF1">
    <property type="entry name" value="CYTOPLASMIC PROTEIN"/>
    <property type="match status" value="1"/>
</dbReference>
<dbReference type="GO" id="GO:0004851">
    <property type="term" value="F:uroporphyrin-III C-methyltransferase activity"/>
    <property type="evidence" value="ECO:0007669"/>
    <property type="project" value="UniProtKB-EC"/>
</dbReference>
<gene>
    <name evidence="1" type="ORF">FM110_06525</name>
</gene>
<keyword evidence="2" id="KW-1185">Reference proteome</keyword>
<dbReference type="AlphaFoldDB" id="A0A1X6WZT1"/>
<evidence type="ECO:0000313" key="2">
    <source>
        <dbReference type="Proteomes" id="UP000195981"/>
    </source>
</evidence>
<protein>
    <submittedName>
        <fullName evidence="1">Probable uroporphyrin-III c-methyltransferase</fullName>
        <ecNumber evidence="1">2.1.1.107</ecNumber>
    </submittedName>
</protein>
<dbReference type="OrthoDB" id="9790745at2"/>
<keyword evidence="1" id="KW-0489">Methyltransferase</keyword>
<keyword evidence="1" id="KW-0808">Transferase</keyword>
<reference evidence="1 2" key="1">
    <citation type="submission" date="2017-02" db="EMBL/GenBank/DDBJ databases">
        <authorList>
            <person name="Peterson S.W."/>
        </authorList>
    </citation>
    <scope>NUCLEOTIDE SEQUENCE [LARGE SCALE GENOMIC DNA]</scope>
    <source>
        <strain evidence="1 2">CIP104813</strain>
    </source>
</reference>
<dbReference type="RefSeq" id="WP_087103785.1">
    <property type="nucleotide sequence ID" value="NZ_FWFG01000059.1"/>
</dbReference>
<dbReference type="Proteomes" id="UP000195981">
    <property type="component" value="Unassembled WGS sequence"/>
</dbReference>
<dbReference type="GO" id="GO:0032259">
    <property type="term" value="P:methylation"/>
    <property type="evidence" value="ECO:0007669"/>
    <property type="project" value="UniProtKB-KW"/>
</dbReference>
<accession>A0A1X6WZT1</accession>
<evidence type="ECO:0000313" key="1">
    <source>
        <dbReference type="EMBL" id="SLM91449.1"/>
    </source>
</evidence>
<sequence length="127" mass="13754">MTGRAAPSIDVARARDLLDDGGPGGGDARFLIDRLWPRGIRKDRLALTGWPKAATPSTELRQAYHHGEIDHDEFARRYRAELEDSGAAGDLLEQAADATTITLVTAVRDLESSHVPILVAALEEAAR</sequence>
<dbReference type="Pfam" id="PF22752">
    <property type="entry name" value="DUF488-N3i"/>
    <property type="match status" value="1"/>
</dbReference>
<proteinExistence type="predicted"/>
<organism evidence="1 2">
    <name type="scientific">Brachybacterium nesterenkovii</name>
    <dbReference type="NCBI Taxonomy" id="47847"/>
    <lineage>
        <taxon>Bacteria</taxon>
        <taxon>Bacillati</taxon>
        <taxon>Actinomycetota</taxon>
        <taxon>Actinomycetes</taxon>
        <taxon>Micrococcales</taxon>
        <taxon>Dermabacteraceae</taxon>
        <taxon>Brachybacterium</taxon>
    </lineage>
</organism>